<protein>
    <recommendedName>
        <fullName evidence="4">DUF1566 domain-containing protein</fullName>
    </recommendedName>
</protein>
<keyword evidence="1" id="KW-0732">Signal</keyword>
<gene>
    <name evidence="2" type="ordered locus">Thivi_1252</name>
</gene>
<dbReference type="EMBL" id="CP003154">
    <property type="protein sequence ID" value="AFL73274.1"/>
    <property type="molecule type" value="Genomic_DNA"/>
</dbReference>
<name>I3Y8F6_THIV6</name>
<proteinExistence type="predicted"/>
<sequence length="228" mass="24739">MLKISFYATMALLTLGVNSAQAALIDRGSGLIYDDVLNITWLKDANFAVTSGYAATAVDTISSDANDNIYTNGSMGWGAAMTWASNLEYGGFTDWRLPSAVDKTTVTTLTFVGSIDFGGYGDKRGELGHLFSNPDLSLFLNLPTSATYWYGLKNQDYPMYAWAFYTVDKNTYGITHWNNTALAWAVHDGDIGLNQVPIPATAWLFGSALLGLVGLNRRKKPMAVASAK</sequence>
<evidence type="ECO:0008006" key="4">
    <source>
        <dbReference type="Google" id="ProtNLM"/>
    </source>
</evidence>
<evidence type="ECO:0000313" key="3">
    <source>
        <dbReference type="Proteomes" id="UP000006062"/>
    </source>
</evidence>
<dbReference type="OrthoDB" id="5567186at2"/>
<dbReference type="Proteomes" id="UP000006062">
    <property type="component" value="Chromosome"/>
</dbReference>
<dbReference type="STRING" id="765911.Thivi_1252"/>
<evidence type="ECO:0000256" key="1">
    <source>
        <dbReference type="SAM" id="SignalP"/>
    </source>
</evidence>
<evidence type="ECO:0000313" key="2">
    <source>
        <dbReference type="EMBL" id="AFL73274.1"/>
    </source>
</evidence>
<keyword evidence="3" id="KW-1185">Reference proteome</keyword>
<reference evidence="2 3" key="1">
    <citation type="submission" date="2012-06" db="EMBL/GenBank/DDBJ databases">
        <title>Complete sequence of Thiocystis violascens DSM 198.</title>
        <authorList>
            <consortium name="US DOE Joint Genome Institute"/>
            <person name="Lucas S."/>
            <person name="Han J."/>
            <person name="Lapidus A."/>
            <person name="Cheng J.-F."/>
            <person name="Goodwin L."/>
            <person name="Pitluck S."/>
            <person name="Peters L."/>
            <person name="Ovchinnikova G."/>
            <person name="Teshima H."/>
            <person name="Detter J.C."/>
            <person name="Han C."/>
            <person name="Tapia R."/>
            <person name="Land M."/>
            <person name="Hauser L."/>
            <person name="Kyrpides N."/>
            <person name="Ivanova N."/>
            <person name="Pagani I."/>
            <person name="Vogl K."/>
            <person name="Liu Z."/>
            <person name="Frigaard N.-U."/>
            <person name="Bryant D."/>
            <person name="Woyke T."/>
        </authorList>
    </citation>
    <scope>NUCLEOTIDE SEQUENCE [LARGE SCALE GENOMIC DNA]</scope>
    <source>
        <strain evidence="3">ATCC 17096 / DSM 198 / 6111</strain>
    </source>
</reference>
<accession>I3Y8F6</accession>
<feature type="signal peptide" evidence="1">
    <location>
        <begin position="1"/>
        <end position="22"/>
    </location>
</feature>
<dbReference type="HOGENOM" id="CLU_1077378_0_0_6"/>
<dbReference type="eggNOG" id="ENOG50335WM">
    <property type="taxonomic scope" value="Bacteria"/>
</dbReference>
<dbReference type="KEGG" id="tvi:Thivi_1252"/>
<dbReference type="AlphaFoldDB" id="I3Y8F6"/>
<dbReference type="RefSeq" id="WP_014777757.1">
    <property type="nucleotide sequence ID" value="NC_018012.1"/>
</dbReference>
<feature type="chain" id="PRO_5003682355" description="DUF1566 domain-containing protein" evidence="1">
    <location>
        <begin position="23"/>
        <end position="228"/>
    </location>
</feature>
<organism evidence="2 3">
    <name type="scientific">Thiocystis violascens (strain ATCC 17096 / DSM 198 / 6111)</name>
    <name type="common">Chromatium violascens</name>
    <dbReference type="NCBI Taxonomy" id="765911"/>
    <lineage>
        <taxon>Bacteria</taxon>
        <taxon>Pseudomonadati</taxon>
        <taxon>Pseudomonadota</taxon>
        <taxon>Gammaproteobacteria</taxon>
        <taxon>Chromatiales</taxon>
        <taxon>Chromatiaceae</taxon>
        <taxon>Thiocystis</taxon>
    </lineage>
</organism>